<evidence type="ECO:0000313" key="2">
    <source>
        <dbReference type="EMBL" id="WIV54152.1"/>
    </source>
</evidence>
<protein>
    <submittedName>
        <fullName evidence="2">Helix-turn-helix domain-containing protein</fullName>
    </submittedName>
</protein>
<dbReference type="InterPro" id="IPR005471">
    <property type="entry name" value="Tscrpt_reg_IclR_N"/>
</dbReference>
<dbReference type="RefSeq" id="WP_285450723.1">
    <property type="nucleotide sequence ID" value="NZ_CP127173.1"/>
</dbReference>
<dbReference type="PROSITE" id="PS51077">
    <property type="entry name" value="HTH_ICLR"/>
    <property type="match status" value="1"/>
</dbReference>
<proteinExistence type="predicted"/>
<dbReference type="InterPro" id="IPR050707">
    <property type="entry name" value="HTH_MetabolicPath_Reg"/>
</dbReference>
<dbReference type="PANTHER" id="PTHR30136">
    <property type="entry name" value="HELIX-TURN-HELIX TRANSCRIPTIONAL REGULATOR, ICLR FAMILY"/>
    <property type="match status" value="1"/>
</dbReference>
<evidence type="ECO:0000313" key="3">
    <source>
        <dbReference type="Proteomes" id="UP001227101"/>
    </source>
</evidence>
<evidence type="ECO:0000259" key="1">
    <source>
        <dbReference type="PROSITE" id="PS51077"/>
    </source>
</evidence>
<dbReference type="SUPFAM" id="SSF46785">
    <property type="entry name" value="Winged helix' DNA-binding domain"/>
    <property type="match status" value="1"/>
</dbReference>
<name>A0ABY8XEX5_9PSEU</name>
<gene>
    <name evidence="2" type="ORF">QP939_35535</name>
</gene>
<reference evidence="2 3" key="1">
    <citation type="submission" date="2023-06" db="EMBL/GenBank/DDBJ databases">
        <authorList>
            <person name="Oyuntsetseg B."/>
            <person name="Kim S.B."/>
        </authorList>
    </citation>
    <scope>NUCLEOTIDE SEQUENCE [LARGE SCALE GENOMIC DNA]</scope>
    <source>
        <strain evidence="2 3">2-2</strain>
    </source>
</reference>
<dbReference type="EMBL" id="CP127173">
    <property type="protein sequence ID" value="WIV54152.1"/>
    <property type="molecule type" value="Genomic_DNA"/>
</dbReference>
<accession>A0ABY8XEX5</accession>
<dbReference type="PANTHER" id="PTHR30136:SF24">
    <property type="entry name" value="HTH-TYPE TRANSCRIPTIONAL REPRESSOR ALLR"/>
    <property type="match status" value="1"/>
</dbReference>
<dbReference type="Pfam" id="PF09339">
    <property type="entry name" value="HTH_IclR"/>
    <property type="match status" value="1"/>
</dbReference>
<dbReference type="SMART" id="SM00346">
    <property type="entry name" value="HTH_ICLR"/>
    <property type="match status" value="1"/>
</dbReference>
<keyword evidence="3" id="KW-1185">Reference proteome</keyword>
<feature type="domain" description="HTH iclR-type" evidence="1">
    <location>
        <begin position="4"/>
        <end position="64"/>
    </location>
</feature>
<dbReference type="Gene3D" id="1.10.10.10">
    <property type="entry name" value="Winged helix-like DNA-binding domain superfamily/Winged helix DNA-binding domain"/>
    <property type="match status" value="1"/>
</dbReference>
<dbReference type="InterPro" id="IPR036390">
    <property type="entry name" value="WH_DNA-bd_sf"/>
</dbReference>
<dbReference type="Proteomes" id="UP001227101">
    <property type="component" value="Chromosome"/>
</dbReference>
<dbReference type="SUPFAM" id="SSF55781">
    <property type="entry name" value="GAF domain-like"/>
    <property type="match status" value="1"/>
</dbReference>
<dbReference type="InterPro" id="IPR036388">
    <property type="entry name" value="WH-like_DNA-bd_sf"/>
</dbReference>
<organism evidence="2 3">
    <name type="scientific">Amycolatopsis nalaikhensis</name>
    <dbReference type="NCBI Taxonomy" id="715472"/>
    <lineage>
        <taxon>Bacteria</taxon>
        <taxon>Bacillati</taxon>
        <taxon>Actinomycetota</taxon>
        <taxon>Actinomycetes</taxon>
        <taxon>Pseudonocardiales</taxon>
        <taxon>Pseudonocardiaceae</taxon>
        <taxon>Amycolatopsis</taxon>
    </lineage>
</organism>
<sequence>MAGRGVLEGAFALLETLDELGGRAGFAELARAGDLPKTTTHRLLDQLIEVGAVERVSGGYRIGTRLFRLGRNWEPELRAAAREWLPVLSARIRAGTLLAVRRGDRVVVVAAEGVDARPGTALSPDAVAARVLAAPGRGCTTAGPDGAAAGPGLRGYAAAADGVAVPVRGPGGAVVAALAAAAPPGRNPLALVPGLASTARVLGTALTG</sequence>